<evidence type="ECO:0000313" key="15">
    <source>
        <dbReference type="Proteomes" id="UP000824150"/>
    </source>
</evidence>
<evidence type="ECO:0000256" key="9">
    <source>
        <dbReference type="ARBA" id="ARBA00023012"/>
    </source>
</evidence>
<comment type="subcellular location">
    <subcellularLocation>
        <location evidence="2">Membrane</location>
        <topology evidence="2">Multi-pass membrane protein</topology>
    </subcellularLocation>
</comment>
<dbReference type="Proteomes" id="UP000824150">
    <property type="component" value="Unassembled WGS sequence"/>
</dbReference>
<keyword evidence="7 14" id="KW-0418">Kinase</keyword>
<dbReference type="Pfam" id="PF00512">
    <property type="entry name" value="HisKA"/>
    <property type="match status" value="1"/>
</dbReference>
<dbReference type="InterPro" id="IPR003660">
    <property type="entry name" value="HAMP_dom"/>
</dbReference>
<feature type="domain" description="Histidine kinase" evidence="12">
    <location>
        <begin position="261"/>
        <end position="479"/>
    </location>
</feature>
<evidence type="ECO:0000256" key="11">
    <source>
        <dbReference type="SAM" id="Phobius"/>
    </source>
</evidence>
<dbReference type="PROSITE" id="PS50885">
    <property type="entry name" value="HAMP"/>
    <property type="match status" value="1"/>
</dbReference>
<dbReference type="PANTHER" id="PTHR45436:SF15">
    <property type="entry name" value="SENSOR HISTIDINE KINASE CUSS"/>
    <property type="match status" value="1"/>
</dbReference>
<dbReference type="PANTHER" id="PTHR45436">
    <property type="entry name" value="SENSOR HISTIDINE KINASE YKOH"/>
    <property type="match status" value="1"/>
</dbReference>
<evidence type="ECO:0000256" key="5">
    <source>
        <dbReference type="ARBA" id="ARBA00022679"/>
    </source>
</evidence>
<dbReference type="Pfam" id="PF02518">
    <property type="entry name" value="HATPase_c"/>
    <property type="match status" value="1"/>
</dbReference>
<dbReference type="InterPro" id="IPR050428">
    <property type="entry name" value="TCS_sensor_his_kinase"/>
</dbReference>
<accession>A0A9E2KN59</accession>
<dbReference type="CDD" id="cd00082">
    <property type="entry name" value="HisKA"/>
    <property type="match status" value="1"/>
</dbReference>
<evidence type="ECO:0000256" key="6">
    <source>
        <dbReference type="ARBA" id="ARBA00022692"/>
    </source>
</evidence>
<evidence type="ECO:0000256" key="1">
    <source>
        <dbReference type="ARBA" id="ARBA00000085"/>
    </source>
</evidence>
<evidence type="ECO:0000256" key="8">
    <source>
        <dbReference type="ARBA" id="ARBA00022989"/>
    </source>
</evidence>
<keyword evidence="9" id="KW-0902">Two-component regulatory system</keyword>
<dbReference type="GO" id="GO:0000155">
    <property type="term" value="F:phosphorelay sensor kinase activity"/>
    <property type="evidence" value="ECO:0007669"/>
    <property type="project" value="InterPro"/>
</dbReference>
<dbReference type="InterPro" id="IPR004358">
    <property type="entry name" value="Sig_transdc_His_kin-like_C"/>
</dbReference>
<evidence type="ECO:0000259" key="13">
    <source>
        <dbReference type="PROSITE" id="PS50885"/>
    </source>
</evidence>
<comment type="caution">
    <text evidence="14">The sequence shown here is derived from an EMBL/GenBank/DDBJ whole genome shotgun (WGS) entry which is preliminary data.</text>
</comment>
<dbReference type="SMART" id="SM00387">
    <property type="entry name" value="HATPase_c"/>
    <property type="match status" value="1"/>
</dbReference>
<dbReference type="GO" id="GO:0005886">
    <property type="term" value="C:plasma membrane"/>
    <property type="evidence" value="ECO:0007669"/>
    <property type="project" value="TreeGrafter"/>
</dbReference>
<feature type="transmembrane region" description="Helical" evidence="11">
    <location>
        <begin position="183"/>
        <end position="205"/>
    </location>
</feature>
<feature type="domain" description="HAMP" evidence="13">
    <location>
        <begin position="199"/>
        <end position="253"/>
    </location>
</feature>
<evidence type="ECO:0000256" key="7">
    <source>
        <dbReference type="ARBA" id="ARBA00022777"/>
    </source>
</evidence>
<evidence type="ECO:0000259" key="12">
    <source>
        <dbReference type="PROSITE" id="PS50109"/>
    </source>
</evidence>
<sequence length="479" mass="52533">MEGRQSRSLKDLLSHVRHSLRWRLIAAVCGISLLTGAAASAYTYAAMRAEMQDFIDEELHQIAAVVINYNMLIPRRWEGPRHRHERAFRRMRLRQQMRPVPSLSDLNTERFDIVIAPLIGKAGDAVYMPIGAPDGLYTVLMGDSRVRVMVSTKLDGQRFMVARPLSSGAAISTEALQLSMTQFAALSVIYCVLAALAVSVLFGAVNRLAAAIRRRDEHDLSPIVDKGGQIPTELHAFIEALNGMLARIAESIHVKQRFIADAAHEMRTPLTALSLQAENLLNAPLTPEVALKVRQLQQGIARETQLMHDLLTLARLQHQQQQAPQTFNLQDVLIEILEELGPIADEKEIDFGLEGKADLQVTLLRNELKTVLYNLASNALKYTPVQGRVDLFVSFTPAPAPATGGELKVGVRDNGPGIPEAALKSIFEPFFRVKGDRETVAGTGLGLAIAKAAAQRLQGKLSLNNRSTGGLEAALLLMC</sequence>
<evidence type="ECO:0000256" key="10">
    <source>
        <dbReference type="ARBA" id="ARBA00023136"/>
    </source>
</evidence>
<dbReference type="SMART" id="SM00388">
    <property type="entry name" value="HisKA"/>
    <property type="match status" value="1"/>
</dbReference>
<dbReference type="CDD" id="cd00075">
    <property type="entry name" value="HATPase"/>
    <property type="match status" value="1"/>
</dbReference>
<dbReference type="EMBL" id="JAHLFG010000032">
    <property type="protein sequence ID" value="MBU3826440.1"/>
    <property type="molecule type" value="Genomic_DNA"/>
</dbReference>
<dbReference type="AlphaFoldDB" id="A0A9E2KN59"/>
<proteinExistence type="predicted"/>
<evidence type="ECO:0000256" key="4">
    <source>
        <dbReference type="ARBA" id="ARBA00022553"/>
    </source>
</evidence>
<dbReference type="Gene3D" id="1.10.287.130">
    <property type="match status" value="1"/>
</dbReference>
<keyword evidence="4" id="KW-0597">Phosphoprotein</keyword>
<keyword evidence="6 11" id="KW-0812">Transmembrane</keyword>
<dbReference type="Gene3D" id="3.30.565.10">
    <property type="entry name" value="Histidine kinase-like ATPase, C-terminal domain"/>
    <property type="match status" value="1"/>
</dbReference>
<reference evidence="14" key="1">
    <citation type="journal article" date="2021" name="PeerJ">
        <title>Extensive microbial diversity within the chicken gut microbiome revealed by metagenomics and culture.</title>
        <authorList>
            <person name="Gilroy R."/>
            <person name="Ravi A."/>
            <person name="Getino M."/>
            <person name="Pursley I."/>
            <person name="Horton D.L."/>
            <person name="Alikhan N.F."/>
            <person name="Baker D."/>
            <person name="Gharbi K."/>
            <person name="Hall N."/>
            <person name="Watson M."/>
            <person name="Adriaenssens E.M."/>
            <person name="Foster-Nyarko E."/>
            <person name="Jarju S."/>
            <person name="Secka A."/>
            <person name="Antonio M."/>
            <person name="Oren A."/>
            <person name="Chaudhuri R.R."/>
            <person name="La Ragione R."/>
            <person name="Hildebrand F."/>
            <person name="Pallen M.J."/>
        </authorList>
    </citation>
    <scope>NUCLEOTIDE SEQUENCE</scope>
    <source>
        <strain evidence="14">687</strain>
    </source>
</reference>
<dbReference type="SUPFAM" id="SSF47384">
    <property type="entry name" value="Homodimeric domain of signal transducing histidine kinase"/>
    <property type="match status" value="1"/>
</dbReference>
<dbReference type="PROSITE" id="PS50109">
    <property type="entry name" value="HIS_KIN"/>
    <property type="match status" value="1"/>
</dbReference>
<dbReference type="InterPro" id="IPR003661">
    <property type="entry name" value="HisK_dim/P_dom"/>
</dbReference>
<dbReference type="InterPro" id="IPR036890">
    <property type="entry name" value="HATPase_C_sf"/>
</dbReference>
<name>A0A9E2KN59_9GAMM</name>
<dbReference type="InterPro" id="IPR003594">
    <property type="entry name" value="HATPase_dom"/>
</dbReference>
<keyword evidence="5" id="KW-0808">Transferase</keyword>
<dbReference type="InterPro" id="IPR005467">
    <property type="entry name" value="His_kinase_dom"/>
</dbReference>
<protein>
    <recommendedName>
        <fullName evidence="3">histidine kinase</fullName>
        <ecNumber evidence="3">2.7.13.3</ecNumber>
    </recommendedName>
</protein>
<keyword evidence="10 11" id="KW-0472">Membrane</keyword>
<dbReference type="InterPro" id="IPR036097">
    <property type="entry name" value="HisK_dim/P_sf"/>
</dbReference>
<evidence type="ECO:0000313" key="14">
    <source>
        <dbReference type="EMBL" id="MBU3826440.1"/>
    </source>
</evidence>
<dbReference type="PRINTS" id="PR00344">
    <property type="entry name" value="BCTRLSENSOR"/>
</dbReference>
<gene>
    <name evidence="14" type="ORF">IAA31_03005</name>
</gene>
<evidence type="ECO:0000256" key="3">
    <source>
        <dbReference type="ARBA" id="ARBA00012438"/>
    </source>
</evidence>
<organism evidence="14 15">
    <name type="scientific">Candidatus Anaerobiospirillum merdipullorum</name>
    <dbReference type="NCBI Taxonomy" id="2838450"/>
    <lineage>
        <taxon>Bacteria</taxon>
        <taxon>Pseudomonadati</taxon>
        <taxon>Pseudomonadota</taxon>
        <taxon>Gammaproteobacteria</taxon>
        <taxon>Aeromonadales</taxon>
        <taxon>Succinivibrionaceae</taxon>
        <taxon>Anaerobiospirillum</taxon>
    </lineage>
</organism>
<reference evidence="14" key="2">
    <citation type="submission" date="2021-04" db="EMBL/GenBank/DDBJ databases">
        <authorList>
            <person name="Gilroy R."/>
        </authorList>
    </citation>
    <scope>NUCLEOTIDE SEQUENCE</scope>
    <source>
        <strain evidence="14">687</strain>
    </source>
</reference>
<dbReference type="SUPFAM" id="SSF55874">
    <property type="entry name" value="ATPase domain of HSP90 chaperone/DNA topoisomerase II/histidine kinase"/>
    <property type="match status" value="1"/>
</dbReference>
<keyword evidence="8 11" id="KW-1133">Transmembrane helix</keyword>
<feature type="transmembrane region" description="Helical" evidence="11">
    <location>
        <begin position="20"/>
        <end position="44"/>
    </location>
</feature>
<evidence type="ECO:0000256" key="2">
    <source>
        <dbReference type="ARBA" id="ARBA00004141"/>
    </source>
</evidence>
<comment type="catalytic activity">
    <reaction evidence="1">
        <text>ATP + protein L-histidine = ADP + protein N-phospho-L-histidine.</text>
        <dbReference type="EC" id="2.7.13.3"/>
    </reaction>
</comment>
<dbReference type="EC" id="2.7.13.3" evidence="3"/>